<dbReference type="GO" id="GO:0005737">
    <property type="term" value="C:cytoplasm"/>
    <property type="evidence" value="ECO:0007669"/>
    <property type="project" value="TreeGrafter"/>
</dbReference>
<evidence type="ECO:0000313" key="4">
    <source>
        <dbReference type="EMBL" id="SEI76332.1"/>
    </source>
</evidence>
<sequence>MQQKIYQIDAFADRVFAGNPAAVCPLQEWLPDSLLQQIAMENNLSETAFYVKERDRYQIRWFTPRVEVDLCGHATLAAAFVLFSFEKHAGSSIHFYSDRSGDLTVCKDGDQLTLNFPPDPVREIPVTDNLRNCFDLSPTKAFAGKSDYLLVYDSEAAIQNLQPHFERIAALPARGIIVTAKGTQLDFVSRFFAPGAGINEDPVTGSAHTTLAPYWAEQLGKPTLRAAQLSSRKGYLYCRCEGERVAISGTAKLYLIGELFLDEWAQR</sequence>
<dbReference type="OrthoDB" id="9788221at2"/>
<dbReference type="Proteomes" id="UP000199403">
    <property type="component" value="Unassembled WGS sequence"/>
</dbReference>
<dbReference type="RefSeq" id="WP_092168164.1">
    <property type="nucleotide sequence ID" value="NZ_FNZH01000001.1"/>
</dbReference>
<protein>
    <submittedName>
        <fullName evidence="4">Phenazine biosynthesis protein PhzF family</fullName>
    </submittedName>
</protein>
<name>A0A1H6TKN6_9BACT</name>
<dbReference type="PIRSF" id="PIRSF016184">
    <property type="entry name" value="PhzC_PhzF"/>
    <property type="match status" value="1"/>
</dbReference>
<dbReference type="EMBL" id="FNZH01000001">
    <property type="protein sequence ID" value="SEI76332.1"/>
    <property type="molecule type" value="Genomic_DNA"/>
</dbReference>
<keyword evidence="2" id="KW-0413">Isomerase</keyword>
<dbReference type="Gene3D" id="3.10.310.10">
    <property type="entry name" value="Diaminopimelate Epimerase, Chain A, domain 1"/>
    <property type="match status" value="2"/>
</dbReference>
<dbReference type="GO" id="GO:0016853">
    <property type="term" value="F:isomerase activity"/>
    <property type="evidence" value="ECO:0007669"/>
    <property type="project" value="UniProtKB-KW"/>
</dbReference>
<evidence type="ECO:0000256" key="3">
    <source>
        <dbReference type="PIRSR" id="PIRSR016184-1"/>
    </source>
</evidence>
<reference evidence="5" key="1">
    <citation type="submission" date="2016-10" db="EMBL/GenBank/DDBJ databases">
        <authorList>
            <person name="Varghese N."/>
            <person name="Submissions S."/>
        </authorList>
    </citation>
    <scope>NUCLEOTIDE SEQUENCE [LARGE SCALE GENOMIC DNA]</scope>
    <source>
        <strain evidence="5">IBRC-M 10761</strain>
    </source>
</reference>
<evidence type="ECO:0000256" key="1">
    <source>
        <dbReference type="ARBA" id="ARBA00008270"/>
    </source>
</evidence>
<dbReference type="NCBIfam" id="TIGR00654">
    <property type="entry name" value="PhzF_family"/>
    <property type="match status" value="1"/>
</dbReference>
<dbReference type="PANTHER" id="PTHR13774">
    <property type="entry name" value="PHENAZINE BIOSYNTHESIS PROTEIN"/>
    <property type="match status" value="1"/>
</dbReference>
<proteinExistence type="inferred from homology"/>
<dbReference type="AlphaFoldDB" id="A0A1H6TKN6"/>
<accession>A0A1H6TKN6</accession>
<organism evidence="4 5">
    <name type="scientific">Cyclobacterium xiamenense</name>
    <dbReference type="NCBI Taxonomy" id="1297121"/>
    <lineage>
        <taxon>Bacteria</taxon>
        <taxon>Pseudomonadati</taxon>
        <taxon>Bacteroidota</taxon>
        <taxon>Cytophagia</taxon>
        <taxon>Cytophagales</taxon>
        <taxon>Cyclobacteriaceae</taxon>
        <taxon>Cyclobacterium</taxon>
    </lineage>
</organism>
<dbReference type="SUPFAM" id="SSF54506">
    <property type="entry name" value="Diaminopimelate epimerase-like"/>
    <property type="match status" value="1"/>
</dbReference>
<dbReference type="PANTHER" id="PTHR13774:SF17">
    <property type="entry name" value="PHENAZINE BIOSYNTHESIS-LIKE DOMAIN-CONTAINING PROTEIN"/>
    <property type="match status" value="1"/>
</dbReference>
<dbReference type="Pfam" id="PF02567">
    <property type="entry name" value="PhzC-PhzF"/>
    <property type="match status" value="1"/>
</dbReference>
<comment type="similarity">
    <text evidence="1">Belongs to the PhzF family.</text>
</comment>
<gene>
    <name evidence="4" type="ORF">SAMN05192553_101169</name>
</gene>
<evidence type="ECO:0000256" key="2">
    <source>
        <dbReference type="ARBA" id="ARBA00023235"/>
    </source>
</evidence>
<dbReference type="InterPro" id="IPR003719">
    <property type="entry name" value="Phenazine_PhzF-like"/>
</dbReference>
<evidence type="ECO:0000313" key="5">
    <source>
        <dbReference type="Proteomes" id="UP000199403"/>
    </source>
</evidence>
<feature type="active site" evidence="3">
    <location>
        <position position="46"/>
    </location>
</feature>
<keyword evidence="5" id="KW-1185">Reference proteome</keyword>